<evidence type="ECO:0000259" key="3">
    <source>
        <dbReference type="Pfam" id="PF20434"/>
    </source>
</evidence>
<keyword evidence="2" id="KW-0732">Signal</keyword>
<dbReference type="PANTHER" id="PTHR48081:SF9">
    <property type="entry name" value="CARBOXYLESTERASE"/>
    <property type="match status" value="1"/>
</dbReference>
<dbReference type="InterPro" id="IPR049492">
    <property type="entry name" value="BD-FAE-like_dom"/>
</dbReference>
<name>A0A0N0E8C7_9HYPH</name>
<accession>A0A0N0E8C7</accession>
<evidence type="ECO:0000256" key="2">
    <source>
        <dbReference type="SAM" id="SignalP"/>
    </source>
</evidence>
<dbReference type="PROSITE" id="PS51257">
    <property type="entry name" value="PROKAR_LIPOPROTEIN"/>
    <property type="match status" value="1"/>
</dbReference>
<dbReference type="InterPro" id="IPR050300">
    <property type="entry name" value="GDXG_lipolytic_enzyme"/>
</dbReference>
<evidence type="ECO:0000256" key="1">
    <source>
        <dbReference type="ARBA" id="ARBA00022801"/>
    </source>
</evidence>
<protein>
    <recommendedName>
        <fullName evidence="3">BD-FAE-like domain-containing protein</fullName>
    </recommendedName>
</protein>
<organism evidence="4 5">
    <name type="scientific">Ahrensia marina</name>
    <dbReference type="NCBI Taxonomy" id="1514904"/>
    <lineage>
        <taxon>Bacteria</taxon>
        <taxon>Pseudomonadati</taxon>
        <taxon>Pseudomonadota</taxon>
        <taxon>Alphaproteobacteria</taxon>
        <taxon>Hyphomicrobiales</taxon>
        <taxon>Ahrensiaceae</taxon>
        <taxon>Ahrensia</taxon>
    </lineage>
</organism>
<dbReference type="Gene3D" id="3.40.50.1820">
    <property type="entry name" value="alpha/beta hydrolase"/>
    <property type="match status" value="1"/>
</dbReference>
<dbReference type="GO" id="GO:0016787">
    <property type="term" value="F:hydrolase activity"/>
    <property type="evidence" value="ECO:0007669"/>
    <property type="project" value="UniProtKB-KW"/>
</dbReference>
<sequence length="288" mass="31557">MINILRRLLVVCFLAITLCACSATSLLNVAAMGGKESRVKDISYGDNQRQKYDLYLPENITDNTPVMLFIYGGTWQMGSRNLYPFLGDSFASSGIITAIADYRLYPEVKFPDFVYDGAKAFAALKKRYPDRPVFIMGHSAGAHIAALLSLDPRYLNAVNLNNCRDVAGLIGISGPYDFLPLTRPALKEVFPASMRAQSQPINFANSKKPASLLIHGLADETVEADNSIDLAAALRSAGNRSETKLYKNAGHINIIAATSRVLTAQAPTREDVIAFILQERSNGYPRCE</sequence>
<dbReference type="AlphaFoldDB" id="A0A0N0E8C7"/>
<dbReference type="Pfam" id="PF20434">
    <property type="entry name" value="BD-FAE"/>
    <property type="match status" value="1"/>
</dbReference>
<comment type="caution">
    <text evidence="4">The sequence shown here is derived from an EMBL/GenBank/DDBJ whole genome shotgun (WGS) entry which is preliminary data.</text>
</comment>
<feature type="signal peptide" evidence="2">
    <location>
        <begin position="1"/>
        <end position="22"/>
    </location>
</feature>
<dbReference type="InterPro" id="IPR029058">
    <property type="entry name" value="AB_hydrolase_fold"/>
</dbReference>
<reference evidence="4 5" key="1">
    <citation type="submission" date="2015-01" db="EMBL/GenBank/DDBJ databases">
        <title>Ahrensia donghaiensis sp. nov., a novel dimethylsulphoniopropionate-cleavage bacterium isolated from seawater and emended descriptions of the genus Ahrensia and Ahrensia kielensis.</title>
        <authorList>
            <person name="Liu J."/>
        </authorList>
    </citation>
    <scope>NUCLEOTIDE SEQUENCE [LARGE SCALE GENOMIC DNA]</scope>
    <source>
        <strain evidence="4 5">LZD062</strain>
    </source>
</reference>
<dbReference type="EMBL" id="JXMU01000004">
    <property type="protein sequence ID" value="KPB02192.1"/>
    <property type="molecule type" value="Genomic_DNA"/>
</dbReference>
<dbReference type="PANTHER" id="PTHR48081">
    <property type="entry name" value="AB HYDROLASE SUPERFAMILY PROTEIN C4A8.06C"/>
    <property type="match status" value="1"/>
</dbReference>
<evidence type="ECO:0000313" key="5">
    <source>
        <dbReference type="Proteomes" id="UP000038011"/>
    </source>
</evidence>
<evidence type="ECO:0000313" key="4">
    <source>
        <dbReference type="EMBL" id="KPB02192.1"/>
    </source>
</evidence>
<keyword evidence="5" id="KW-1185">Reference proteome</keyword>
<dbReference type="PATRIC" id="fig|1514904.3.peg.2705"/>
<keyword evidence="1" id="KW-0378">Hydrolase</keyword>
<feature type="chain" id="PRO_5005847233" description="BD-FAE-like domain-containing protein" evidence="2">
    <location>
        <begin position="23"/>
        <end position="288"/>
    </location>
</feature>
<dbReference type="STRING" id="1514904.SU32_04100"/>
<feature type="domain" description="BD-FAE-like" evidence="3">
    <location>
        <begin position="53"/>
        <end position="234"/>
    </location>
</feature>
<gene>
    <name evidence="4" type="ORF">SU32_04100</name>
</gene>
<dbReference type="SUPFAM" id="SSF53474">
    <property type="entry name" value="alpha/beta-Hydrolases"/>
    <property type="match status" value="1"/>
</dbReference>
<dbReference type="Proteomes" id="UP000038011">
    <property type="component" value="Unassembled WGS sequence"/>
</dbReference>
<proteinExistence type="predicted"/>